<keyword evidence="8" id="KW-1185">Reference proteome</keyword>
<dbReference type="Gene3D" id="1.20.140.10">
    <property type="entry name" value="Butyryl-CoA Dehydrogenase, subunit A, domain 3"/>
    <property type="match status" value="1"/>
</dbReference>
<evidence type="ECO:0000313" key="8">
    <source>
        <dbReference type="Proteomes" id="UP000057938"/>
    </source>
</evidence>
<dbReference type="GO" id="GO:0016937">
    <property type="term" value="F:short-chain fatty acyl-CoA dehydrogenase activity"/>
    <property type="evidence" value="ECO:0007669"/>
    <property type="project" value="UniProtKB-EC"/>
</dbReference>
<dbReference type="RefSeq" id="WP_061921512.1">
    <property type="nucleotide sequence ID" value="NZ_CP012669.1"/>
</dbReference>
<accession>A0A0M4MR97</accession>
<evidence type="ECO:0000256" key="5">
    <source>
        <dbReference type="ARBA" id="ARBA00023002"/>
    </source>
</evidence>
<proteinExistence type="inferred from homology"/>
<feature type="domain" description="Acyl-CoA dehydrogenase/oxidase C-terminal" evidence="6">
    <location>
        <begin position="113"/>
        <end position="230"/>
    </location>
</feature>
<dbReference type="Pfam" id="PF00441">
    <property type="entry name" value="Acyl-CoA_dh_1"/>
    <property type="match status" value="1"/>
</dbReference>
<dbReference type="KEGG" id="aep:AMC99_00154"/>
<dbReference type="Gene3D" id="1.10.540.10">
    <property type="entry name" value="Acyl-CoA dehydrogenase/oxidase, N-terminal domain"/>
    <property type="match status" value="1"/>
</dbReference>
<name>A0A0M4MR97_9SPHN</name>
<organism evidence="7 8">
    <name type="scientific">Altererythrobacter epoxidivorans</name>
    <dbReference type="NCBI Taxonomy" id="361183"/>
    <lineage>
        <taxon>Bacteria</taxon>
        <taxon>Pseudomonadati</taxon>
        <taxon>Pseudomonadota</taxon>
        <taxon>Alphaproteobacteria</taxon>
        <taxon>Sphingomonadales</taxon>
        <taxon>Erythrobacteraceae</taxon>
        <taxon>Altererythrobacter</taxon>
    </lineage>
</organism>
<dbReference type="OrthoDB" id="2450120at2"/>
<dbReference type="InterPro" id="IPR009100">
    <property type="entry name" value="AcylCoA_DH/oxidase_NM_dom_sf"/>
</dbReference>
<dbReference type="EC" id="1.3.8.1" evidence="7"/>
<evidence type="ECO:0000256" key="4">
    <source>
        <dbReference type="ARBA" id="ARBA00022827"/>
    </source>
</evidence>
<dbReference type="SUPFAM" id="SSF47203">
    <property type="entry name" value="Acyl-CoA dehydrogenase C-terminal domain-like"/>
    <property type="match status" value="1"/>
</dbReference>
<dbReference type="InterPro" id="IPR036250">
    <property type="entry name" value="AcylCo_DH-like_C"/>
</dbReference>
<keyword evidence="3" id="KW-0285">Flavoprotein</keyword>
<dbReference type="SUPFAM" id="SSF56645">
    <property type="entry name" value="Acyl-CoA dehydrogenase NM domain-like"/>
    <property type="match status" value="1"/>
</dbReference>
<dbReference type="PATRIC" id="fig|361183.4.peg.158"/>
<dbReference type="InterPro" id="IPR037069">
    <property type="entry name" value="AcylCoA_DH/ox_N_sf"/>
</dbReference>
<evidence type="ECO:0000256" key="1">
    <source>
        <dbReference type="ARBA" id="ARBA00001974"/>
    </source>
</evidence>
<dbReference type="PANTHER" id="PTHR43884">
    <property type="entry name" value="ACYL-COA DEHYDROGENASE"/>
    <property type="match status" value="1"/>
</dbReference>
<dbReference type="GO" id="GO:0050660">
    <property type="term" value="F:flavin adenine dinucleotide binding"/>
    <property type="evidence" value="ECO:0007669"/>
    <property type="project" value="InterPro"/>
</dbReference>
<reference evidence="7 8" key="1">
    <citation type="submission" date="2015-09" db="EMBL/GenBank/DDBJ databases">
        <title>Complete genome sequence of a benzo[a]pyrene-degrading bacterium Altererythrobacter epoxidivorans CGMCC 1.7731T.</title>
        <authorList>
            <person name="Li Z."/>
            <person name="Cheng H."/>
            <person name="Huo Y."/>
            <person name="Xu X."/>
        </authorList>
    </citation>
    <scope>NUCLEOTIDE SEQUENCE [LARGE SCALE GENOMIC DNA]</scope>
    <source>
        <strain evidence="7 8">CGMCC 1.7731</strain>
    </source>
</reference>
<evidence type="ECO:0000313" key="7">
    <source>
        <dbReference type="EMBL" id="ALE15470.1"/>
    </source>
</evidence>
<dbReference type="PANTHER" id="PTHR43884:SF20">
    <property type="entry name" value="ACYL-COA DEHYDROGENASE FADE28"/>
    <property type="match status" value="1"/>
</dbReference>
<sequence length="268" mass="29133">MDDLSSILFDSTRRLLSDLAEEFSPGHVLSVEDKAGAWRRVEEMGLPFAMVPDDMGGFGLQQADAFELVRICGSEIVPLPLVQTMLAHRFAAEAGKEPDGQMTERLGDLSDDQLAVAALARAVQMTGALETILGMTVRHVQERQQFGRPLSNFQAVQHLLAVLAGEVAASRAASDHAVACFDRTDCTCNIAVAVARTRIGEAASKGSSIAHQLHGAIGFAQEHKLQVYTRALWKWRDDFGTQAYWTRKVGEQVLAPGADDLWNMVTAA</sequence>
<comment type="similarity">
    <text evidence="2">Belongs to the acyl-CoA dehydrogenase family.</text>
</comment>
<evidence type="ECO:0000256" key="2">
    <source>
        <dbReference type="ARBA" id="ARBA00009347"/>
    </source>
</evidence>
<evidence type="ECO:0000256" key="3">
    <source>
        <dbReference type="ARBA" id="ARBA00022630"/>
    </source>
</evidence>
<protein>
    <submittedName>
        <fullName evidence="7">Butyryl-CoA dehydrogenase</fullName>
        <ecNumber evidence="7">1.3.8.1</ecNumber>
    </submittedName>
</protein>
<dbReference type="Proteomes" id="UP000057938">
    <property type="component" value="Chromosome"/>
</dbReference>
<keyword evidence="5 7" id="KW-0560">Oxidoreductase</keyword>
<comment type="cofactor">
    <cofactor evidence="1">
        <name>FAD</name>
        <dbReference type="ChEBI" id="CHEBI:57692"/>
    </cofactor>
</comment>
<keyword evidence="4" id="KW-0274">FAD</keyword>
<dbReference type="AlphaFoldDB" id="A0A0M4MR97"/>
<dbReference type="STRING" id="361183.AMC99_00154"/>
<dbReference type="EMBL" id="CP012669">
    <property type="protein sequence ID" value="ALE15470.1"/>
    <property type="molecule type" value="Genomic_DNA"/>
</dbReference>
<evidence type="ECO:0000259" key="6">
    <source>
        <dbReference type="Pfam" id="PF00441"/>
    </source>
</evidence>
<gene>
    <name evidence="7" type="ORF">AMC99_00154</name>
</gene>
<dbReference type="InterPro" id="IPR009075">
    <property type="entry name" value="AcylCo_DH/oxidase_C"/>
</dbReference>